<dbReference type="Proteomes" id="UP001430065">
    <property type="component" value="Unassembled WGS sequence"/>
</dbReference>
<dbReference type="PANTHER" id="PTHR37533">
    <property type="entry name" value="FLAGELLAR HOOK-LENGTH CONTROL PROTEIN"/>
    <property type="match status" value="1"/>
</dbReference>
<feature type="region of interest" description="Disordered" evidence="1">
    <location>
        <begin position="338"/>
        <end position="362"/>
    </location>
</feature>
<dbReference type="Pfam" id="PF02120">
    <property type="entry name" value="Flg_hook"/>
    <property type="match status" value="1"/>
</dbReference>
<keyword evidence="4" id="KW-1185">Reference proteome</keyword>
<keyword evidence="3" id="KW-0282">Flagellum</keyword>
<feature type="region of interest" description="Disordered" evidence="1">
    <location>
        <begin position="1"/>
        <end position="88"/>
    </location>
</feature>
<dbReference type="PANTHER" id="PTHR37533:SF2">
    <property type="entry name" value="FLAGELLAR HOOK-LENGTH CONTROL PROTEIN"/>
    <property type="match status" value="1"/>
</dbReference>
<evidence type="ECO:0000256" key="1">
    <source>
        <dbReference type="SAM" id="MobiDB-lite"/>
    </source>
</evidence>
<protein>
    <submittedName>
        <fullName evidence="3">Flagellar hook-length control protein FliK</fullName>
    </submittedName>
</protein>
<name>A0ABS2JTT7_9GAMM</name>
<accession>A0ABS2JTT7</accession>
<gene>
    <name evidence="3" type="ORF">ISP20_14720</name>
</gene>
<dbReference type="InterPro" id="IPR052563">
    <property type="entry name" value="FliK"/>
</dbReference>
<feature type="compositionally biased region" description="Basic and acidic residues" evidence="1">
    <location>
        <begin position="73"/>
        <end position="84"/>
    </location>
</feature>
<reference evidence="3 4" key="1">
    <citation type="submission" date="2020-10" db="EMBL/GenBank/DDBJ databases">
        <title>Phylogeny of dyella-like bacteria.</title>
        <authorList>
            <person name="Fu J."/>
        </authorList>
    </citation>
    <scope>NUCLEOTIDE SEQUENCE [LARGE SCALE GENOMIC DNA]</scope>
    <source>
        <strain evidence="3 4">THG-B117</strain>
    </source>
</reference>
<sequence length="389" mass="38837">MTPSIAPVANLAPPTNAPANDATNASSNDPNNTFSKPLQQAHQQLAQQTEPSRPTHGRHAASKSAPSGQPAAKDAKDQKDDDKSASATPDATAAMLALLGQSVPASAAASAVPAAADGDDAADAVTAASTAGVTSANFALLGAAQAAGQAKPDGAGDFSKAMDGVKDKSLSMLGMGSDDGDDAVDTSPDDTAQAVKGDAFASALQALTTPPNQGDHSDSLEALKNLTAQAMSPQPQQSSTVAATPAPHALTMQSSVGSPSFGQELSQQVTWLGGQDVKEARIRLHPEDLGELDVKVSVKQDHVDVAFIAQHPQAVHAVQQTLSQLDSMLAHHGLSLGQAHVGQGNTGKGSGQPASSGGSSAGGLAEGVGELVSIAAPVVKAVGLVDMFA</sequence>
<dbReference type="Gene3D" id="3.30.750.140">
    <property type="match status" value="1"/>
</dbReference>
<dbReference type="RefSeq" id="WP_204636879.1">
    <property type="nucleotide sequence ID" value="NZ_JADIKC010000007.1"/>
</dbReference>
<dbReference type="InterPro" id="IPR038610">
    <property type="entry name" value="FliK-like_C_sf"/>
</dbReference>
<feature type="domain" description="Flagellar hook-length control protein-like C-terminal" evidence="2">
    <location>
        <begin position="267"/>
        <end position="347"/>
    </location>
</feature>
<organism evidence="3 4">
    <name type="scientific">Dyella kyungheensis</name>
    <dbReference type="NCBI Taxonomy" id="1242174"/>
    <lineage>
        <taxon>Bacteria</taxon>
        <taxon>Pseudomonadati</taxon>
        <taxon>Pseudomonadota</taxon>
        <taxon>Gammaproteobacteria</taxon>
        <taxon>Lysobacterales</taxon>
        <taxon>Rhodanobacteraceae</taxon>
        <taxon>Dyella</taxon>
    </lineage>
</organism>
<dbReference type="CDD" id="cd17470">
    <property type="entry name" value="T3SS_Flik_C"/>
    <property type="match status" value="1"/>
</dbReference>
<proteinExistence type="predicted"/>
<comment type="caution">
    <text evidence="3">The sequence shown here is derived from an EMBL/GenBank/DDBJ whole genome shotgun (WGS) entry which is preliminary data.</text>
</comment>
<evidence type="ECO:0000313" key="4">
    <source>
        <dbReference type="Proteomes" id="UP001430065"/>
    </source>
</evidence>
<keyword evidence="3" id="KW-0966">Cell projection</keyword>
<feature type="compositionally biased region" description="Low complexity" evidence="1">
    <location>
        <begin position="1"/>
        <end position="48"/>
    </location>
</feature>
<dbReference type="EMBL" id="JADIKC010000007">
    <property type="protein sequence ID" value="MBM7122417.1"/>
    <property type="molecule type" value="Genomic_DNA"/>
</dbReference>
<keyword evidence="3" id="KW-0969">Cilium</keyword>
<evidence type="ECO:0000313" key="3">
    <source>
        <dbReference type="EMBL" id="MBM7122417.1"/>
    </source>
</evidence>
<dbReference type="InterPro" id="IPR021136">
    <property type="entry name" value="Flagellar_hook_control-like_C"/>
</dbReference>
<evidence type="ECO:0000259" key="2">
    <source>
        <dbReference type="Pfam" id="PF02120"/>
    </source>
</evidence>